<organism evidence="2">
    <name type="scientific">plant metagenome</name>
    <dbReference type="NCBI Taxonomy" id="1297885"/>
    <lineage>
        <taxon>unclassified sequences</taxon>
        <taxon>metagenomes</taxon>
        <taxon>organismal metagenomes</taxon>
    </lineage>
</organism>
<dbReference type="EMBL" id="CAADIG010000025">
    <property type="protein sequence ID" value="VFR50084.1"/>
    <property type="molecule type" value="Genomic_DNA"/>
</dbReference>
<reference evidence="2" key="1">
    <citation type="submission" date="2019-03" db="EMBL/GenBank/DDBJ databases">
        <authorList>
            <person name="Danneels B."/>
        </authorList>
    </citation>
    <scope>NUCLEOTIDE SEQUENCE</scope>
</reference>
<name>A0A484SH76_9ZZZZ</name>
<evidence type="ECO:0000313" key="1">
    <source>
        <dbReference type="EMBL" id="VFR50084.1"/>
    </source>
</evidence>
<accession>A0A484SH76</accession>
<evidence type="ECO:0008006" key="3">
    <source>
        <dbReference type="Google" id="ProtNLM"/>
    </source>
</evidence>
<protein>
    <recommendedName>
        <fullName evidence="3">Transcriptional regulator, MarR family</fullName>
    </recommendedName>
</protein>
<evidence type="ECO:0000313" key="2">
    <source>
        <dbReference type="EMBL" id="VFR60589.1"/>
    </source>
</evidence>
<gene>
    <name evidence="1" type="ORF">ANT2_2760</name>
    <name evidence="2" type="ORF">ANT3_2762</name>
</gene>
<dbReference type="AlphaFoldDB" id="A0A484SH76"/>
<sequence>MAYMYLLTPAGLTAKTELSARFLKIKMAEYEALRNEIAQLRRDSREGPSHTHGG</sequence>
<proteinExistence type="predicted"/>
<dbReference type="EMBL" id="CAADID010000007">
    <property type="protein sequence ID" value="VFR60589.1"/>
    <property type="molecule type" value="Genomic_DNA"/>
</dbReference>